<organism evidence="2 3">
    <name type="scientific">Xanthomonas axonopodis pv. vasculorum</name>
    <dbReference type="NCBI Taxonomy" id="325777"/>
    <lineage>
        <taxon>Bacteria</taxon>
        <taxon>Pseudomonadati</taxon>
        <taxon>Pseudomonadota</taxon>
        <taxon>Gammaproteobacteria</taxon>
        <taxon>Lysobacterales</taxon>
        <taxon>Lysobacteraceae</taxon>
        <taxon>Xanthomonas</taxon>
    </lineage>
</organism>
<dbReference type="HOGENOM" id="CLU_2848760_0_0_6"/>
<reference evidence="2 3" key="1">
    <citation type="submission" date="2014-09" db="EMBL/GenBank/DDBJ databases">
        <title>A draft genome sequence for Xanthomonas axonopodis pv. vasculorum NCPPB 900.</title>
        <authorList>
            <person name="Harrison J."/>
            <person name="Studholme D.J."/>
        </authorList>
    </citation>
    <scope>NUCLEOTIDE SEQUENCE [LARGE SCALE GENOMIC DNA]</scope>
    <source>
        <strain evidence="2 3">NCPPB 900</strain>
    </source>
</reference>
<keyword evidence="1" id="KW-1133">Transmembrane helix</keyword>
<gene>
    <name evidence="2" type="ORF">GW15_0222000</name>
</gene>
<comment type="caution">
    <text evidence="2">The sequence shown here is derived from an EMBL/GenBank/DDBJ whole genome shotgun (WGS) entry which is preliminary data.</text>
</comment>
<name>A0A098PUJ2_9XANT</name>
<dbReference type="Proteomes" id="UP000028012">
    <property type="component" value="Unassembled WGS sequence"/>
</dbReference>
<protein>
    <submittedName>
        <fullName evidence="2">Uncharacterized protein</fullName>
    </submittedName>
</protein>
<sequence>MSLAIDILPLRILVLLRGMLKMARSLLTTTMLVQLWKLQQFLVMSYIMFTILSIMERKILARSSM</sequence>
<keyword evidence="1" id="KW-0472">Membrane</keyword>
<evidence type="ECO:0000313" key="3">
    <source>
        <dbReference type="Proteomes" id="UP000028012"/>
    </source>
</evidence>
<dbReference type="AlphaFoldDB" id="A0A098PUJ2"/>
<proteinExistence type="predicted"/>
<evidence type="ECO:0000313" key="2">
    <source>
        <dbReference type="EMBL" id="KGE50288.1"/>
    </source>
</evidence>
<dbReference type="EMBL" id="JPHD02000153">
    <property type="protein sequence ID" value="KGE50288.1"/>
    <property type="molecule type" value="Genomic_DNA"/>
</dbReference>
<evidence type="ECO:0000256" key="1">
    <source>
        <dbReference type="SAM" id="Phobius"/>
    </source>
</evidence>
<feature type="transmembrane region" description="Helical" evidence="1">
    <location>
        <begin position="38"/>
        <end position="55"/>
    </location>
</feature>
<keyword evidence="1" id="KW-0812">Transmembrane</keyword>
<accession>A0A098PUJ2</accession>